<evidence type="ECO:0000313" key="1">
    <source>
        <dbReference type="EMBL" id="KAJ4434088.1"/>
    </source>
</evidence>
<name>A0ABQ8SJ69_PERAM</name>
<reference evidence="1 2" key="1">
    <citation type="journal article" date="2022" name="Allergy">
        <title>Genome assembly and annotation of Periplaneta americana reveal a comprehensive cockroach allergen profile.</title>
        <authorList>
            <person name="Wang L."/>
            <person name="Xiong Q."/>
            <person name="Saelim N."/>
            <person name="Wang L."/>
            <person name="Nong W."/>
            <person name="Wan A.T."/>
            <person name="Shi M."/>
            <person name="Liu X."/>
            <person name="Cao Q."/>
            <person name="Hui J.H.L."/>
            <person name="Sookrung N."/>
            <person name="Leung T.F."/>
            <person name="Tungtrongchitr A."/>
            <person name="Tsui S.K.W."/>
        </authorList>
    </citation>
    <scope>NUCLEOTIDE SEQUENCE [LARGE SCALE GENOMIC DNA]</scope>
    <source>
        <strain evidence="1">PWHHKU_190912</strain>
    </source>
</reference>
<dbReference type="Proteomes" id="UP001148838">
    <property type="component" value="Unassembled WGS sequence"/>
</dbReference>
<gene>
    <name evidence="1" type="ORF">ANN_16408</name>
</gene>
<protein>
    <submittedName>
        <fullName evidence="1">Uncharacterized protein</fullName>
    </submittedName>
</protein>
<evidence type="ECO:0000313" key="2">
    <source>
        <dbReference type="Proteomes" id="UP001148838"/>
    </source>
</evidence>
<organism evidence="1 2">
    <name type="scientific">Periplaneta americana</name>
    <name type="common">American cockroach</name>
    <name type="synonym">Blatta americana</name>
    <dbReference type="NCBI Taxonomy" id="6978"/>
    <lineage>
        <taxon>Eukaryota</taxon>
        <taxon>Metazoa</taxon>
        <taxon>Ecdysozoa</taxon>
        <taxon>Arthropoda</taxon>
        <taxon>Hexapoda</taxon>
        <taxon>Insecta</taxon>
        <taxon>Pterygota</taxon>
        <taxon>Neoptera</taxon>
        <taxon>Polyneoptera</taxon>
        <taxon>Dictyoptera</taxon>
        <taxon>Blattodea</taxon>
        <taxon>Blattoidea</taxon>
        <taxon>Blattidae</taxon>
        <taxon>Blattinae</taxon>
        <taxon>Periplaneta</taxon>
    </lineage>
</organism>
<comment type="caution">
    <text evidence="1">The sequence shown here is derived from an EMBL/GenBank/DDBJ whole genome shotgun (WGS) entry which is preliminary data.</text>
</comment>
<dbReference type="EMBL" id="JAJSOF020000027">
    <property type="protein sequence ID" value="KAJ4434088.1"/>
    <property type="molecule type" value="Genomic_DNA"/>
</dbReference>
<sequence>MAGLCEGGNEPPGSLKANKYNFFETQHWHGQPIFYHQQQTDQLKTRDNGTDNKLDIRRGNKALLARHARYHDACDIPREVNPTHYCSKETNRLP</sequence>
<keyword evidence="2" id="KW-1185">Reference proteome</keyword>
<accession>A0ABQ8SJ69</accession>
<proteinExistence type="predicted"/>